<dbReference type="PROSITE" id="PS51195">
    <property type="entry name" value="Q_MOTIF"/>
    <property type="match status" value="1"/>
</dbReference>
<evidence type="ECO:0000313" key="11">
    <source>
        <dbReference type="EMBL" id="TYB76922.1"/>
    </source>
</evidence>
<dbReference type="EMBL" id="VSKK01000002">
    <property type="protein sequence ID" value="TYB76922.1"/>
    <property type="molecule type" value="Genomic_DNA"/>
</dbReference>
<dbReference type="Pfam" id="PF00270">
    <property type="entry name" value="DEAD"/>
    <property type="match status" value="1"/>
</dbReference>
<feature type="compositionally biased region" description="Basic and acidic residues" evidence="7">
    <location>
        <begin position="375"/>
        <end position="385"/>
    </location>
</feature>
<evidence type="ECO:0000256" key="4">
    <source>
        <dbReference type="ARBA" id="ARBA00022840"/>
    </source>
</evidence>
<dbReference type="CDD" id="cd18787">
    <property type="entry name" value="SF2_C_DEAD"/>
    <property type="match status" value="1"/>
</dbReference>
<dbReference type="GO" id="GO:0003724">
    <property type="term" value="F:RNA helicase activity"/>
    <property type="evidence" value="ECO:0007669"/>
    <property type="project" value="InterPro"/>
</dbReference>
<feature type="domain" description="DEAD-box RNA helicase Q" evidence="10">
    <location>
        <begin position="1"/>
        <end position="29"/>
    </location>
</feature>
<dbReference type="CDD" id="cd00268">
    <property type="entry name" value="DEADc"/>
    <property type="match status" value="1"/>
</dbReference>
<name>A0A5D0R5V5_9FLAO</name>
<keyword evidence="12" id="KW-1185">Reference proteome</keyword>
<feature type="region of interest" description="Disordered" evidence="7">
    <location>
        <begin position="375"/>
        <end position="413"/>
    </location>
</feature>
<feature type="domain" description="Helicase ATP-binding" evidence="8">
    <location>
        <begin position="32"/>
        <end position="208"/>
    </location>
</feature>
<dbReference type="InterPro" id="IPR001650">
    <property type="entry name" value="Helicase_C-like"/>
</dbReference>
<feature type="short sequence motif" description="Q motif" evidence="6">
    <location>
        <begin position="1"/>
        <end position="29"/>
    </location>
</feature>
<dbReference type="InterPro" id="IPR050079">
    <property type="entry name" value="DEAD_box_RNA_helicase"/>
</dbReference>
<dbReference type="InterPro" id="IPR014014">
    <property type="entry name" value="RNA_helicase_DEAD_Q_motif"/>
</dbReference>
<feature type="domain" description="Helicase C-terminal" evidence="9">
    <location>
        <begin position="219"/>
        <end position="381"/>
    </location>
</feature>
<dbReference type="InterPro" id="IPR044742">
    <property type="entry name" value="DEAD/DEAH_RhlB"/>
</dbReference>
<evidence type="ECO:0000256" key="6">
    <source>
        <dbReference type="PROSITE-ProRule" id="PRU00552"/>
    </source>
</evidence>
<dbReference type="PROSITE" id="PS51192">
    <property type="entry name" value="HELICASE_ATP_BIND_1"/>
    <property type="match status" value="1"/>
</dbReference>
<dbReference type="InterPro" id="IPR011545">
    <property type="entry name" value="DEAD/DEAH_box_helicase_dom"/>
</dbReference>
<evidence type="ECO:0000256" key="5">
    <source>
        <dbReference type="ARBA" id="ARBA00038437"/>
    </source>
</evidence>
<dbReference type="SMART" id="SM00490">
    <property type="entry name" value="HELICc"/>
    <property type="match status" value="1"/>
</dbReference>
<dbReference type="GO" id="GO:0005829">
    <property type="term" value="C:cytosol"/>
    <property type="evidence" value="ECO:0007669"/>
    <property type="project" value="TreeGrafter"/>
</dbReference>
<evidence type="ECO:0000259" key="8">
    <source>
        <dbReference type="PROSITE" id="PS51192"/>
    </source>
</evidence>
<dbReference type="OrthoDB" id="9785240at2"/>
<sequence>MSFKDLQLIDPLLKAIEEQGYTKPTEVQLKTIPQVLAKKDVITSAQTGTGKTAAFALPILQLLSENPEAPRGGKMIKALIVSPTRELALQIGNNFKAYARHTNLRTTVIFGGISEKPQVDVLTKGVDILIATPGRLIDLEKQGIVNLEEVEILVLDEADLMLDMGFIDDVKHISNLCPDGKQILLFSATMPFKVEQLANTILKSPIRIEITTSPFAAKSIGQILYYVPKRSKMELCLHLLRNNIKGSILIFRRTKFGVDKLEETLKKNGYDVETIHGDKTQTDRQEALKKFKNGLVNILIATDVAARGIDINELDAVINFDLPNVPETYIHRIGRTGRAGSSGMAYSFCGADEKNYVTSIQQLLQIEIPVDELHPYPLDPKEKATTHKSTQATSKHKKGRKSEASKKKKKRWY</sequence>
<evidence type="ECO:0000313" key="12">
    <source>
        <dbReference type="Proteomes" id="UP000323720"/>
    </source>
</evidence>
<feature type="compositionally biased region" description="Basic residues" evidence="7">
    <location>
        <begin position="394"/>
        <end position="413"/>
    </location>
</feature>
<keyword evidence="4" id="KW-0067">ATP-binding</keyword>
<organism evidence="11 12">
    <name type="scientific">Bizionia myxarmorum</name>
    <dbReference type="NCBI Taxonomy" id="291186"/>
    <lineage>
        <taxon>Bacteria</taxon>
        <taxon>Pseudomonadati</taxon>
        <taxon>Bacteroidota</taxon>
        <taxon>Flavobacteriia</taxon>
        <taxon>Flavobacteriales</taxon>
        <taxon>Flavobacteriaceae</taxon>
        <taxon>Bizionia</taxon>
    </lineage>
</organism>
<reference evidence="11 12" key="1">
    <citation type="submission" date="2019-08" db="EMBL/GenBank/DDBJ databases">
        <title>Genomes of Antarctic Bizionia species.</title>
        <authorList>
            <person name="Bowman J.P."/>
        </authorList>
    </citation>
    <scope>NUCLEOTIDE SEQUENCE [LARGE SCALE GENOMIC DNA]</scope>
    <source>
        <strain evidence="11 12">ADA-4</strain>
    </source>
</reference>
<dbReference type="Proteomes" id="UP000323720">
    <property type="component" value="Unassembled WGS sequence"/>
</dbReference>
<keyword evidence="2" id="KW-0378">Hydrolase</keyword>
<evidence type="ECO:0000256" key="3">
    <source>
        <dbReference type="ARBA" id="ARBA00022806"/>
    </source>
</evidence>
<dbReference type="GO" id="GO:0003676">
    <property type="term" value="F:nucleic acid binding"/>
    <property type="evidence" value="ECO:0007669"/>
    <property type="project" value="InterPro"/>
</dbReference>
<dbReference type="SMART" id="SM00487">
    <property type="entry name" value="DEXDc"/>
    <property type="match status" value="1"/>
</dbReference>
<evidence type="ECO:0000256" key="1">
    <source>
        <dbReference type="ARBA" id="ARBA00022741"/>
    </source>
</evidence>
<dbReference type="SUPFAM" id="SSF52540">
    <property type="entry name" value="P-loop containing nucleoside triphosphate hydrolases"/>
    <property type="match status" value="1"/>
</dbReference>
<dbReference type="GO" id="GO:0016787">
    <property type="term" value="F:hydrolase activity"/>
    <property type="evidence" value="ECO:0007669"/>
    <property type="project" value="UniProtKB-KW"/>
</dbReference>
<dbReference type="PANTHER" id="PTHR47959">
    <property type="entry name" value="ATP-DEPENDENT RNA HELICASE RHLE-RELATED"/>
    <property type="match status" value="1"/>
</dbReference>
<dbReference type="PROSITE" id="PS51194">
    <property type="entry name" value="HELICASE_CTER"/>
    <property type="match status" value="1"/>
</dbReference>
<protein>
    <submittedName>
        <fullName evidence="11">DEAD/DEAH box helicase</fullName>
    </submittedName>
</protein>
<evidence type="ECO:0000259" key="9">
    <source>
        <dbReference type="PROSITE" id="PS51194"/>
    </source>
</evidence>
<comment type="similarity">
    <text evidence="5">Belongs to the DEAD box helicase family.</text>
</comment>
<dbReference type="RefSeq" id="WP_148403759.1">
    <property type="nucleotide sequence ID" value="NZ_VSKK01000002.1"/>
</dbReference>
<dbReference type="Pfam" id="PF00271">
    <property type="entry name" value="Helicase_C"/>
    <property type="match status" value="1"/>
</dbReference>
<dbReference type="AlphaFoldDB" id="A0A5D0R5V5"/>
<dbReference type="PANTHER" id="PTHR47959:SF13">
    <property type="entry name" value="ATP-DEPENDENT RNA HELICASE RHLE"/>
    <property type="match status" value="1"/>
</dbReference>
<evidence type="ECO:0000259" key="10">
    <source>
        <dbReference type="PROSITE" id="PS51195"/>
    </source>
</evidence>
<dbReference type="InterPro" id="IPR014001">
    <property type="entry name" value="Helicase_ATP-bd"/>
</dbReference>
<keyword evidence="1" id="KW-0547">Nucleotide-binding</keyword>
<proteinExistence type="inferred from homology"/>
<gene>
    <name evidence="11" type="ORF">ES674_09470</name>
</gene>
<dbReference type="Gene3D" id="3.40.50.300">
    <property type="entry name" value="P-loop containing nucleotide triphosphate hydrolases"/>
    <property type="match status" value="2"/>
</dbReference>
<accession>A0A5D0R5V5</accession>
<evidence type="ECO:0000256" key="7">
    <source>
        <dbReference type="SAM" id="MobiDB-lite"/>
    </source>
</evidence>
<keyword evidence="3 11" id="KW-0347">Helicase</keyword>
<evidence type="ECO:0000256" key="2">
    <source>
        <dbReference type="ARBA" id="ARBA00022801"/>
    </source>
</evidence>
<comment type="caution">
    <text evidence="11">The sequence shown here is derived from an EMBL/GenBank/DDBJ whole genome shotgun (WGS) entry which is preliminary data.</text>
</comment>
<dbReference type="GO" id="GO:0005524">
    <property type="term" value="F:ATP binding"/>
    <property type="evidence" value="ECO:0007669"/>
    <property type="project" value="UniProtKB-KW"/>
</dbReference>
<dbReference type="InterPro" id="IPR027417">
    <property type="entry name" value="P-loop_NTPase"/>
</dbReference>